<name>A0A8J6NMQ4_9BACT</name>
<evidence type="ECO:0000313" key="3">
    <source>
        <dbReference type="Proteomes" id="UP000603434"/>
    </source>
</evidence>
<sequence length="287" mass="31206">MPKAIPADVVTQMDAVGKRPVLLLELGLSSILRYAAYKSNITFEATTGNPYTAKAIEVSGLSQSLEGQIGRITIKFDNVMKDMAAYADHEDFRGKTLIIKRIYLDSIVNATDYNEVFNGTMERPSEIGPQWLTVTAVSGKPLNRKVHDFAYQRMCPWRFGGTECNTDGLANLAVLTASGTADSGSTTTLVDNALTQASDFWNNGEIQITKSSVVYYRTVKDFDAGTDTITLDVEMPFAIDNTCTYVVKKGCDQIWDTCGVSSAWGPSGDNSANFGGCIHVSSKQDAE</sequence>
<dbReference type="Pfam" id="PF09356">
    <property type="entry name" value="Phage_BR0599"/>
    <property type="match status" value="1"/>
</dbReference>
<reference evidence="2 3" key="1">
    <citation type="submission" date="2020-08" db="EMBL/GenBank/DDBJ databases">
        <title>Bridging the membrane lipid divide: bacteria of the FCB group superphylum have the potential to synthesize archaeal ether lipids.</title>
        <authorList>
            <person name="Villanueva L."/>
            <person name="Von Meijenfeldt F.A.B."/>
            <person name="Westbye A.B."/>
            <person name="Yadav S."/>
            <person name="Hopmans E.C."/>
            <person name="Dutilh B.E."/>
            <person name="Sinninghe Damste J.S."/>
        </authorList>
    </citation>
    <scope>NUCLEOTIDE SEQUENCE [LARGE SCALE GENOMIC DNA]</scope>
    <source>
        <strain evidence="2">NIOZ-UU30</strain>
    </source>
</reference>
<protein>
    <recommendedName>
        <fullName evidence="1">Bacteriophage phiJL001 Gp84 C-terminal domain-containing protein</fullName>
    </recommendedName>
</protein>
<dbReference type="Proteomes" id="UP000603434">
    <property type="component" value="Unassembled WGS sequence"/>
</dbReference>
<accession>A0A8J6NMQ4</accession>
<dbReference type="InterPro" id="IPR018964">
    <property type="entry name" value="Phage_phiJL001_Gp84_C"/>
</dbReference>
<comment type="caution">
    <text evidence="2">The sequence shown here is derived from an EMBL/GenBank/DDBJ whole genome shotgun (WGS) entry which is preliminary data.</text>
</comment>
<proteinExistence type="predicted"/>
<dbReference type="EMBL" id="JACNJH010000113">
    <property type="protein sequence ID" value="MBC8360944.1"/>
    <property type="molecule type" value="Genomic_DNA"/>
</dbReference>
<evidence type="ECO:0000259" key="1">
    <source>
        <dbReference type="Pfam" id="PF09356"/>
    </source>
</evidence>
<gene>
    <name evidence="2" type="ORF">H8E23_06070</name>
</gene>
<evidence type="ECO:0000313" key="2">
    <source>
        <dbReference type="EMBL" id="MBC8360944.1"/>
    </source>
</evidence>
<feature type="domain" description="Bacteriophage phiJL001 Gp84 C-terminal" evidence="1">
    <location>
        <begin position="200"/>
        <end position="282"/>
    </location>
</feature>
<dbReference type="AlphaFoldDB" id="A0A8J6NMQ4"/>
<organism evidence="2 3">
    <name type="scientific">Candidatus Desulfatibia profunda</name>
    <dbReference type="NCBI Taxonomy" id="2841695"/>
    <lineage>
        <taxon>Bacteria</taxon>
        <taxon>Pseudomonadati</taxon>
        <taxon>Thermodesulfobacteriota</taxon>
        <taxon>Desulfobacteria</taxon>
        <taxon>Desulfobacterales</taxon>
        <taxon>Desulfobacterales incertae sedis</taxon>
        <taxon>Candidatus Desulfatibia</taxon>
    </lineage>
</organism>